<dbReference type="EMBL" id="BTGU01000039">
    <property type="protein sequence ID" value="GMN51947.1"/>
    <property type="molecule type" value="Genomic_DNA"/>
</dbReference>
<evidence type="ECO:0000313" key="4">
    <source>
        <dbReference type="Proteomes" id="UP001187192"/>
    </source>
</evidence>
<keyword evidence="4" id="KW-1185">Reference proteome</keyword>
<evidence type="ECO:0000256" key="1">
    <source>
        <dbReference type="SAM" id="MobiDB-lite"/>
    </source>
</evidence>
<protein>
    <submittedName>
        <fullName evidence="2">Uncharacterized protein</fullName>
    </submittedName>
</protein>
<feature type="region of interest" description="Disordered" evidence="1">
    <location>
        <begin position="135"/>
        <end position="158"/>
    </location>
</feature>
<reference evidence="2" key="1">
    <citation type="submission" date="2023-07" db="EMBL/GenBank/DDBJ databases">
        <title>draft genome sequence of fig (Ficus carica).</title>
        <authorList>
            <person name="Takahashi T."/>
            <person name="Nishimura K."/>
        </authorList>
    </citation>
    <scope>NUCLEOTIDE SEQUENCE</scope>
</reference>
<proteinExistence type="predicted"/>
<name>A0AA88CHA4_FICCA</name>
<comment type="caution">
    <text evidence="2">The sequence shown here is derived from an EMBL/GenBank/DDBJ whole genome shotgun (WGS) entry which is preliminary data.</text>
</comment>
<evidence type="ECO:0000313" key="3">
    <source>
        <dbReference type="EMBL" id="GMN51947.1"/>
    </source>
</evidence>
<organism evidence="2 4">
    <name type="scientific">Ficus carica</name>
    <name type="common">Common fig</name>
    <dbReference type="NCBI Taxonomy" id="3494"/>
    <lineage>
        <taxon>Eukaryota</taxon>
        <taxon>Viridiplantae</taxon>
        <taxon>Streptophyta</taxon>
        <taxon>Embryophyta</taxon>
        <taxon>Tracheophyta</taxon>
        <taxon>Spermatophyta</taxon>
        <taxon>Magnoliopsida</taxon>
        <taxon>eudicotyledons</taxon>
        <taxon>Gunneridae</taxon>
        <taxon>Pentapetalae</taxon>
        <taxon>rosids</taxon>
        <taxon>fabids</taxon>
        <taxon>Rosales</taxon>
        <taxon>Moraceae</taxon>
        <taxon>Ficeae</taxon>
        <taxon>Ficus</taxon>
    </lineage>
</organism>
<sequence>MLYSSSAAVALSPVRAFSGNSFSLSVTLSPASLSLSLWVVSQLLPLCITLPLITGGNGAGCVGGHFVTKPKTQGMKFFLNFNLRRGGRSGQSEDQAMNQPSVVVAIDNGVTETGTSTTIKLRVDVEHNAVVEMYGGRPMPETHQSSPRDNRTRLPNGF</sequence>
<dbReference type="AlphaFoldDB" id="A0AA88CHA4"/>
<dbReference type="EMBL" id="BTGU01002529">
    <property type="protein sequence ID" value="GMN19628.1"/>
    <property type="molecule type" value="Genomic_DNA"/>
</dbReference>
<evidence type="ECO:0000313" key="2">
    <source>
        <dbReference type="EMBL" id="GMN19628.1"/>
    </source>
</evidence>
<dbReference type="Proteomes" id="UP001187192">
    <property type="component" value="Unassembled WGS sequence"/>
</dbReference>
<accession>A0AA88CHA4</accession>
<gene>
    <name evidence="3" type="ORF">TIFTF001_021099</name>
    <name evidence="2" type="ORF">TIFTF001_042896</name>
</gene>